<evidence type="ECO:0000259" key="1">
    <source>
        <dbReference type="Pfam" id="PF11181"/>
    </source>
</evidence>
<evidence type="ECO:0000313" key="4">
    <source>
        <dbReference type="Proteomes" id="UP000075666"/>
    </source>
</evidence>
<gene>
    <name evidence="2" type="ORF">B4102_2071</name>
    <name evidence="3" type="ORF">JGZ69_06540</name>
</gene>
<keyword evidence="4" id="KW-1185">Reference proteome</keyword>
<proteinExistence type="predicted"/>
<dbReference type="AlphaFoldDB" id="A0A150KLJ2"/>
<protein>
    <submittedName>
        <fullName evidence="3">General stress protein</fullName>
    </submittedName>
</protein>
<name>A0A150KLJ2_9BACI</name>
<reference evidence="2 4" key="1">
    <citation type="submission" date="2016-01" db="EMBL/GenBank/DDBJ databases">
        <title>Genome Sequences of Twelve Sporeforming Bacillus Species Isolated from Foods.</title>
        <authorList>
            <person name="Berendsen E.M."/>
            <person name="Wells-Bennik M.H."/>
            <person name="Krawcyk A.O."/>
            <person name="De Jong A."/>
            <person name="Holsappel S."/>
            <person name="Eijlander R.T."/>
            <person name="Kuipers O.P."/>
        </authorList>
    </citation>
    <scope>NUCLEOTIDE SEQUENCE [LARGE SCALE GENOMIC DNA]</scope>
    <source>
        <strain evidence="2 4">B4102</strain>
    </source>
</reference>
<evidence type="ECO:0000313" key="5">
    <source>
        <dbReference type="Proteomes" id="UP000595512"/>
    </source>
</evidence>
<evidence type="ECO:0000313" key="3">
    <source>
        <dbReference type="EMBL" id="QQX26498.1"/>
    </source>
</evidence>
<accession>A0A150KLJ2</accession>
<reference evidence="3 5" key="2">
    <citation type="submission" date="2020-12" db="EMBL/GenBank/DDBJ databases">
        <title>Taxonomic evaluation of the Bacillus sporothermodurans group of bacteria based on whole genome sequences.</title>
        <authorList>
            <person name="Fiedler G."/>
            <person name="Herbstmann A.-D."/>
            <person name="Doll E."/>
            <person name="Wenning M."/>
            <person name="Brinks E."/>
            <person name="Kabisch J."/>
            <person name="Breitenwieser F."/>
            <person name="Lappann M."/>
            <person name="Boehnlein C."/>
            <person name="Franz C."/>
        </authorList>
    </citation>
    <scope>NUCLEOTIDE SEQUENCE [LARGE SCALE GENOMIC DNA]</scope>
    <source>
        <strain evidence="3 5">DSM 10599</strain>
    </source>
</reference>
<dbReference type="GeneID" id="62499055"/>
<organism evidence="2 4">
    <name type="scientific">Heyndrickxia sporothermodurans</name>
    <dbReference type="NCBI Taxonomy" id="46224"/>
    <lineage>
        <taxon>Bacteria</taxon>
        <taxon>Bacillati</taxon>
        <taxon>Bacillota</taxon>
        <taxon>Bacilli</taxon>
        <taxon>Bacillales</taxon>
        <taxon>Bacillaceae</taxon>
        <taxon>Heyndrickxia</taxon>
    </lineage>
</organism>
<dbReference type="EMBL" id="CP066701">
    <property type="protein sequence ID" value="QQX26498.1"/>
    <property type="molecule type" value="Genomic_DNA"/>
</dbReference>
<dbReference type="Pfam" id="PF11181">
    <property type="entry name" value="YflT"/>
    <property type="match status" value="1"/>
</dbReference>
<dbReference type="Proteomes" id="UP000075666">
    <property type="component" value="Unassembled WGS sequence"/>
</dbReference>
<dbReference type="InterPro" id="IPR025889">
    <property type="entry name" value="GSP17M-like_dom"/>
</dbReference>
<feature type="domain" description="General stress protein 17M-like" evidence="1">
    <location>
        <begin position="3"/>
        <end position="98"/>
    </location>
</feature>
<dbReference type="Proteomes" id="UP000595512">
    <property type="component" value="Chromosome"/>
</dbReference>
<dbReference type="KEGG" id="hspo:JGZ69_06540"/>
<evidence type="ECO:0000313" key="2">
    <source>
        <dbReference type="EMBL" id="KYC92961.1"/>
    </source>
</evidence>
<dbReference type="STRING" id="46224.B4102_2071"/>
<sequence length="119" mass="13287">MYKVNVVENGLEASNLISELQNEGYLKSEIYIFAHGKERSKDITEATETGKVGIEEQGVLNTLGNVFKKRGDELRTKMASLGLSDHQAAEYEKELDQGRLVVIASREAPNEYLTENPLN</sequence>
<dbReference type="EMBL" id="LQYN01000107">
    <property type="protein sequence ID" value="KYC92961.1"/>
    <property type="molecule type" value="Genomic_DNA"/>
</dbReference>
<dbReference type="RefSeq" id="WP_066235225.1">
    <property type="nucleotide sequence ID" value="NZ_CP066701.1"/>
</dbReference>
<dbReference type="OrthoDB" id="2353304at2"/>
<dbReference type="PATRIC" id="fig|46224.3.peg.541"/>